<gene>
    <name evidence="1" type="ORF">BCV71DRAFT_253430</name>
</gene>
<dbReference type="VEuPathDB" id="FungiDB:BCV72DRAFT_305094"/>
<reference evidence="1 2" key="1">
    <citation type="journal article" date="2016" name="Proc. Natl. Acad. Sci. U.S.A.">
        <title>Lipid metabolic changes in an early divergent fungus govern the establishment of a mutualistic symbiosis with endobacteria.</title>
        <authorList>
            <person name="Lastovetsky O.A."/>
            <person name="Gaspar M.L."/>
            <person name="Mondo S.J."/>
            <person name="LaButti K.M."/>
            <person name="Sandor L."/>
            <person name="Grigoriev I.V."/>
            <person name="Henry S.A."/>
            <person name="Pawlowska T.E."/>
        </authorList>
    </citation>
    <scope>NUCLEOTIDE SEQUENCE [LARGE SCALE GENOMIC DNA]</scope>
    <source>
        <strain evidence="1 2">ATCC 11559</strain>
    </source>
</reference>
<name>A0A1X0SBQ4_RHIZD</name>
<evidence type="ECO:0000313" key="2">
    <source>
        <dbReference type="Proteomes" id="UP000242381"/>
    </source>
</evidence>
<dbReference type="AlphaFoldDB" id="A0A1X0SBQ4"/>
<accession>A0A1X0SBQ4</accession>
<dbReference type="EMBL" id="KV921275">
    <property type="protein sequence ID" value="ORE21720.1"/>
    <property type="molecule type" value="Genomic_DNA"/>
</dbReference>
<proteinExistence type="predicted"/>
<protein>
    <submittedName>
        <fullName evidence="1">Uncharacterized protein</fullName>
    </submittedName>
</protein>
<organism evidence="1 2">
    <name type="scientific">Rhizopus microsporus</name>
    <dbReference type="NCBI Taxonomy" id="58291"/>
    <lineage>
        <taxon>Eukaryota</taxon>
        <taxon>Fungi</taxon>
        <taxon>Fungi incertae sedis</taxon>
        <taxon>Mucoromycota</taxon>
        <taxon>Mucoromycotina</taxon>
        <taxon>Mucoromycetes</taxon>
        <taxon>Mucorales</taxon>
        <taxon>Mucorineae</taxon>
        <taxon>Rhizopodaceae</taxon>
        <taxon>Rhizopus</taxon>
    </lineage>
</organism>
<sequence length="109" mass="12905">MPPVNVKVSVSKCFITDITMRAILLREHDWNEPKLRFQGKMIARSEELKKLTDEKILKSSGGNLSTIFFFNYLELLYHFIEQRSAQMGRLTNLYWLIIRICLYLLHVNN</sequence>
<dbReference type="Proteomes" id="UP000242381">
    <property type="component" value="Unassembled WGS sequence"/>
</dbReference>
<evidence type="ECO:0000313" key="1">
    <source>
        <dbReference type="EMBL" id="ORE21720.1"/>
    </source>
</evidence>